<dbReference type="RefSeq" id="WP_169524232.1">
    <property type="nucleotide sequence ID" value="NZ_JAAMPT010000207.1"/>
</dbReference>
<name>A0ABX1QTI7_9FLAO</name>
<proteinExistence type="predicted"/>
<evidence type="ECO:0000313" key="1">
    <source>
        <dbReference type="EMBL" id="NMH25537.1"/>
    </source>
</evidence>
<protein>
    <submittedName>
        <fullName evidence="1">Uncharacterized protein</fullName>
    </submittedName>
</protein>
<keyword evidence="2" id="KW-1185">Reference proteome</keyword>
<comment type="caution">
    <text evidence="1">The sequence shown here is derived from an EMBL/GenBank/DDBJ whole genome shotgun (WGS) entry which is preliminary data.</text>
</comment>
<gene>
    <name evidence="1" type="ORF">G6042_09685</name>
</gene>
<dbReference type="EMBL" id="JAAMPT010000207">
    <property type="protein sequence ID" value="NMH25537.1"/>
    <property type="molecule type" value="Genomic_DNA"/>
</dbReference>
<reference evidence="1 2" key="1">
    <citation type="submission" date="2020-02" db="EMBL/GenBank/DDBJ databases">
        <title>Flavobacterium sp. genome.</title>
        <authorList>
            <person name="Jung H.S."/>
            <person name="Baek J.H."/>
            <person name="Jeon C.O."/>
        </authorList>
    </citation>
    <scope>NUCLEOTIDE SEQUENCE [LARGE SCALE GENOMIC DNA]</scope>
    <source>
        <strain evidence="1 2">SE-s27</strain>
    </source>
</reference>
<evidence type="ECO:0000313" key="2">
    <source>
        <dbReference type="Proteomes" id="UP000767947"/>
    </source>
</evidence>
<organism evidence="1 2">
    <name type="scientific">Flavobacterium solisilvae</name>
    <dbReference type="NCBI Taxonomy" id="1852019"/>
    <lineage>
        <taxon>Bacteria</taxon>
        <taxon>Pseudomonadati</taxon>
        <taxon>Bacteroidota</taxon>
        <taxon>Flavobacteriia</taxon>
        <taxon>Flavobacteriales</taxon>
        <taxon>Flavobacteriaceae</taxon>
        <taxon>Flavobacterium</taxon>
    </lineage>
</organism>
<accession>A0ABX1QTI7</accession>
<dbReference type="Proteomes" id="UP000767947">
    <property type="component" value="Unassembled WGS sequence"/>
</dbReference>
<sequence length="302" mass="35931">MKEYQFYDKSLTIEGFEKFLKKPLYNADLVKILREEYPNKKFYLSTRLLKREYIFLCEQIYGSEKEFLIYNYGKILAGKLYHIKTNIEDWKKQVISEIKLKLAFKSKDVSDDLKPILLSTTKLFGQINSKFVVTYRNKVGDNDTMSAYYDVNIGQYNFREGVVGLSEYSIKPFELAQEYKKKAVELNNDIDNFNMKFISDLYLIKILNFEDTNFQEYLEQTLDTRYCFDIQKFLKLKSNFTELINSKIQSQDYNLFLIPKKYITNPQNFFEINDLNTFKKTKINSKDLQNWGITIQNSSKNS</sequence>